<dbReference type="GO" id="GO:0004176">
    <property type="term" value="F:ATP-dependent peptidase activity"/>
    <property type="evidence" value="ECO:0007669"/>
    <property type="project" value="InterPro"/>
</dbReference>
<evidence type="ECO:0008006" key="3">
    <source>
        <dbReference type="Google" id="ProtNLM"/>
    </source>
</evidence>
<reference evidence="1 2" key="1">
    <citation type="journal article" date="2016" name="Nat. Commun.">
        <title>Thousands of microbial genomes shed light on interconnected biogeochemical processes in an aquifer system.</title>
        <authorList>
            <person name="Anantharaman K."/>
            <person name="Brown C.T."/>
            <person name="Hug L.A."/>
            <person name="Sharon I."/>
            <person name="Castelle C.J."/>
            <person name="Probst A.J."/>
            <person name="Thomas B.C."/>
            <person name="Singh A."/>
            <person name="Wilkins M.J."/>
            <person name="Karaoz U."/>
            <person name="Brodie E.L."/>
            <person name="Williams K.H."/>
            <person name="Hubbard S.S."/>
            <person name="Banfield J.F."/>
        </authorList>
    </citation>
    <scope>NUCLEOTIDE SEQUENCE [LARGE SCALE GENOMIC DNA]</scope>
</reference>
<dbReference type="GO" id="GO:0006508">
    <property type="term" value="P:proteolysis"/>
    <property type="evidence" value="ECO:0007669"/>
    <property type="project" value="InterPro"/>
</dbReference>
<evidence type="ECO:0000313" key="1">
    <source>
        <dbReference type="EMBL" id="OGE43759.1"/>
    </source>
</evidence>
<name>A0A1F5KSF4_9BACT</name>
<dbReference type="Proteomes" id="UP000178565">
    <property type="component" value="Unassembled WGS sequence"/>
</dbReference>
<dbReference type="InterPro" id="IPR037219">
    <property type="entry name" value="Peptidase_M41-like"/>
</dbReference>
<dbReference type="AlphaFoldDB" id="A0A1F5KSF4"/>
<comment type="caution">
    <text evidence="1">The sequence shown here is derived from an EMBL/GenBank/DDBJ whole genome shotgun (WGS) entry which is preliminary data.</text>
</comment>
<gene>
    <name evidence="1" type="ORF">A3B45_04095</name>
</gene>
<dbReference type="GO" id="GO:0005524">
    <property type="term" value="F:ATP binding"/>
    <property type="evidence" value="ECO:0007669"/>
    <property type="project" value="InterPro"/>
</dbReference>
<protein>
    <recommendedName>
        <fullName evidence="3">Peptidase M41 domain-containing protein</fullName>
    </recommendedName>
</protein>
<evidence type="ECO:0000313" key="2">
    <source>
        <dbReference type="Proteomes" id="UP000178565"/>
    </source>
</evidence>
<accession>A0A1F5KSF4</accession>
<dbReference type="SUPFAM" id="SSF140990">
    <property type="entry name" value="FtsH protease domain-like"/>
    <property type="match status" value="1"/>
</dbReference>
<organism evidence="1 2">
    <name type="scientific">Candidatus Daviesbacteria bacterium RIFCSPLOWO2_01_FULL_39_12</name>
    <dbReference type="NCBI Taxonomy" id="1797785"/>
    <lineage>
        <taxon>Bacteria</taxon>
        <taxon>Candidatus Daviesiibacteriota</taxon>
    </lineage>
</organism>
<dbReference type="GO" id="GO:0004222">
    <property type="term" value="F:metalloendopeptidase activity"/>
    <property type="evidence" value="ECO:0007669"/>
    <property type="project" value="InterPro"/>
</dbReference>
<proteinExistence type="predicted"/>
<sequence>MERLVEIKPGISEIYGGWKAKVKPIDCVEETMPSPTAEHEAAHTVAALLTGSCVRKASRIPGPGYSGITELNGFNGVAFMAAHALGCSGTGYDRLVVSQMGHDPDLLAGVARGVLSGHEEEISAVASLIEVKETISGTEALWVMNSARNPQAEVTIINPAGEKARHFVTKIRGSLVFLSIDL</sequence>
<dbReference type="STRING" id="1797785.A3B45_04095"/>
<dbReference type="EMBL" id="MFDM01000013">
    <property type="protein sequence ID" value="OGE43759.1"/>
    <property type="molecule type" value="Genomic_DNA"/>
</dbReference>